<evidence type="ECO:0000313" key="3">
    <source>
        <dbReference type="Proteomes" id="UP000298416"/>
    </source>
</evidence>
<evidence type="ECO:0008006" key="4">
    <source>
        <dbReference type="Google" id="ProtNLM"/>
    </source>
</evidence>
<evidence type="ECO:0000256" key="1">
    <source>
        <dbReference type="SAM" id="MobiDB-lite"/>
    </source>
</evidence>
<reference evidence="2" key="2">
    <citation type="submission" date="2020-08" db="EMBL/GenBank/DDBJ databases">
        <title>Plant Genome Project.</title>
        <authorList>
            <person name="Zhang R.-G."/>
        </authorList>
    </citation>
    <scope>NUCLEOTIDE SEQUENCE</scope>
    <source>
        <strain evidence="2">Huo1</strain>
        <tissue evidence="2">Leaf</tissue>
    </source>
</reference>
<gene>
    <name evidence="2" type="ORF">SASPL_111882</name>
</gene>
<name>A0A8X8YDB1_SALSN</name>
<evidence type="ECO:0000313" key="2">
    <source>
        <dbReference type="EMBL" id="KAG6427636.1"/>
    </source>
</evidence>
<comment type="caution">
    <text evidence="2">The sequence shown here is derived from an EMBL/GenBank/DDBJ whole genome shotgun (WGS) entry which is preliminary data.</text>
</comment>
<dbReference type="EMBL" id="PNBA02000004">
    <property type="protein sequence ID" value="KAG6427636.1"/>
    <property type="molecule type" value="Genomic_DNA"/>
</dbReference>
<proteinExistence type="predicted"/>
<keyword evidence="3" id="KW-1185">Reference proteome</keyword>
<sequence length="107" mass="11838">MGPLFYILHRLKLLRISKDDELAGMDLTRHGGFAYVYEDDSHKHGIPMRKFKRLIFTMSVAAAASGSGGMDDDDDKKRKRALPVDAPDPLSESSDDTDDESAPINSV</sequence>
<reference evidence="2" key="1">
    <citation type="submission" date="2018-01" db="EMBL/GenBank/DDBJ databases">
        <authorList>
            <person name="Mao J.F."/>
        </authorList>
    </citation>
    <scope>NUCLEOTIDE SEQUENCE</scope>
    <source>
        <strain evidence="2">Huo1</strain>
        <tissue evidence="2">Leaf</tissue>
    </source>
</reference>
<dbReference type="AlphaFoldDB" id="A0A8X8YDB1"/>
<accession>A0A8X8YDB1</accession>
<feature type="region of interest" description="Disordered" evidence="1">
    <location>
        <begin position="64"/>
        <end position="107"/>
    </location>
</feature>
<dbReference type="Proteomes" id="UP000298416">
    <property type="component" value="Unassembled WGS sequence"/>
</dbReference>
<protein>
    <recommendedName>
        <fullName evidence="4">Ammonium transporter, Amt family</fullName>
    </recommendedName>
</protein>
<organism evidence="2">
    <name type="scientific">Salvia splendens</name>
    <name type="common">Scarlet sage</name>
    <dbReference type="NCBI Taxonomy" id="180675"/>
    <lineage>
        <taxon>Eukaryota</taxon>
        <taxon>Viridiplantae</taxon>
        <taxon>Streptophyta</taxon>
        <taxon>Embryophyta</taxon>
        <taxon>Tracheophyta</taxon>
        <taxon>Spermatophyta</taxon>
        <taxon>Magnoliopsida</taxon>
        <taxon>eudicotyledons</taxon>
        <taxon>Gunneridae</taxon>
        <taxon>Pentapetalae</taxon>
        <taxon>asterids</taxon>
        <taxon>lamiids</taxon>
        <taxon>Lamiales</taxon>
        <taxon>Lamiaceae</taxon>
        <taxon>Nepetoideae</taxon>
        <taxon>Mentheae</taxon>
        <taxon>Salviinae</taxon>
        <taxon>Salvia</taxon>
        <taxon>Salvia subgen. Calosphace</taxon>
        <taxon>core Calosphace</taxon>
    </lineage>
</organism>